<dbReference type="PANTHER" id="PTHR48414">
    <property type="entry name" value="POP5 HOMOLOG, RIBONUCLEASE P_MRP SUBUNIT"/>
    <property type="match status" value="1"/>
</dbReference>
<dbReference type="EMBL" id="BMAT01004715">
    <property type="protein sequence ID" value="GFR78933.1"/>
    <property type="molecule type" value="Genomic_DNA"/>
</dbReference>
<dbReference type="SUPFAM" id="SSF160350">
    <property type="entry name" value="Rnp2-like"/>
    <property type="match status" value="1"/>
</dbReference>
<evidence type="ECO:0000256" key="2">
    <source>
        <dbReference type="ARBA" id="ARBA00022694"/>
    </source>
</evidence>
<dbReference type="Proteomes" id="UP000762676">
    <property type="component" value="Unassembled WGS sequence"/>
</dbReference>
<gene>
    <name evidence="3" type="ORF">ElyMa_002277000</name>
</gene>
<dbReference type="InterPro" id="IPR038085">
    <property type="entry name" value="Rnp2-like_sf"/>
</dbReference>
<accession>A0AAV4G1U9</accession>
<dbReference type="InterPro" id="IPR002759">
    <property type="entry name" value="Pop5/Rpp14/Rnp2-like"/>
</dbReference>
<sequence>MLSSALVFITKAGGMDVLFKTLHVGGSIRSCQKFLINYHRKNLAQLFPDCKTPEEQADVMKSILAACDSLEMGYKHAQGQVDASSAPYSALSMLYEAEQKMEDS</sequence>
<name>A0AAV4G1U9_9GAST</name>
<proteinExistence type="inferred from homology"/>
<keyword evidence="2" id="KW-0819">tRNA processing</keyword>
<evidence type="ECO:0000256" key="1">
    <source>
        <dbReference type="ARBA" id="ARBA00010800"/>
    </source>
</evidence>
<dbReference type="GO" id="GO:0001682">
    <property type="term" value="P:tRNA 5'-leader removal"/>
    <property type="evidence" value="ECO:0007669"/>
    <property type="project" value="InterPro"/>
</dbReference>
<keyword evidence="4" id="KW-1185">Reference proteome</keyword>
<dbReference type="Pfam" id="PF01900">
    <property type="entry name" value="RNase_P_Rpp14"/>
    <property type="match status" value="1"/>
</dbReference>
<protein>
    <submittedName>
        <fullName evidence="3">Ribonuclease P/MRP protein subunit POP5</fullName>
    </submittedName>
</protein>
<dbReference type="PANTHER" id="PTHR48414:SF1">
    <property type="entry name" value="POP5 HOMOLOG, RIBONUCLEASE P_MRP SUBUNIT"/>
    <property type="match status" value="1"/>
</dbReference>
<reference evidence="3 4" key="1">
    <citation type="journal article" date="2021" name="Elife">
        <title>Chloroplast acquisition without the gene transfer in kleptoplastic sea slugs, Plakobranchus ocellatus.</title>
        <authorList>
            <person name="Maeda T."/>
            <person name="Takahashi S."/>
            <person name="Yoshida T."/>
            <person name="Shimamura S."/>
            <person name="Takaki Y."/>
            <person name="Nagai Y."/>
            <person name="Toyoda A."/>
            <person name="Suzuki Y."/>
            <person name="Arimoto A."/>
            <person name="Ishii H."/>
            <person name="Satoh N."/>
            <person name="Nishiyama T."/>
            <person name="Hasebe M."/>
            <person name="Maruyama T."/>
            <person name="Minagawa J."/>
            <person name="Obokata J."/>
            <person name="Shigenobu S."/>
        </authorList>
    </citation>
    <scope>NUCLEOTIDE SEQUENCE [LARGE SCALE GENOMIC DNA]</scope>
</reference>
<dbReference type="GO" id="GO:0030677">
    <property type="term" value="C:ribonuclease P complex"/>
    <property type="evidence" value="ECO:0007669"/>
    <property type="project" value="InterPro"/>
</dbReference>
<evidence type="ECO:0000313" key="3">
    <source>
        <dbReference type="EMBL" id="GFR78933.1"/>
    </source>
</evidence>
<dbReference type="AlphaFoldDB" id="A0AAV4G1U9"/>
<organism evidence="3 4">
    <name type="scientific">Elysia marginata</name>
    <dbReference type="NCBI Taxonomy" id="1093978"/>
    <lineage>
        <taxon>Eukaryota</taxon>
        <taxon>Metazoa</taxon>
        <taxon>Spiralia</taxon>
        <taxon>Lophotrochozoa</taxon>
        <taxon>Mollusca</taxon>
        <taxon>Gastropoda</taxon>
        <taxon>Heterobranchia</taxon>
        <taxon>Euthyneura</taxon>
        <taxon>Panpulmonata</taxon>
        <taxon>Sacoglossa</taxon>
        <taxon>Placobranchoidea</taxon>
        <taxon>Plakobranchidae</taxon>
        <taxon>Elysia</taxon>
    </lineage>
</organism>
<evidence type="ECO:0000313" key="4">
    <source>
        <dbReference type="Proteomes" id="UP000762676"/>
    </source>
</evidence>
<comment type="caution">
    <text evidence="3">The sequence shown here is derived from an EMBL/GenBank/DDBJ whole genome shotgun (WGS) entry which is preliminary data.</text>
</comment>
<dbReference type="Gene3D" id="3.30.70.3250">
    <property type="entry name" value="Ribonuclease P, Pop5 subunit"/>
    <property type="match status" value="1"/>
</dbReference>
<comment type="similarity">
    <text evidence="1">Belongs to the eukaryotic/archaeal RNase P protein component 2 family.</text>
</comment>